<feature type="domain" description="Reverse transcriptase" evidence="3">
    <location>
        <begin position="2333"/>
        <end position="2576"/>
    </location>
</feature>
<dbReference type="GO" id="GO:0004523">
    <property type="term" value="F:RNA-DNA hybrid ribonuclease activity"/>
    <property type="evidence" value="ECO:0007669"/>
    <property type="project" value="InterPro"/>
</dbReference>
<dbReference type="EMBL" id="CAMXCT020000009">
    <property type="protein sequence ID" value="CAL1125774.1"/>
    <property type="molecule type" value="Genomic_DNA"/>
</dbReference>
<dbReference type="Gene3D" id="3.30.420.10">
    <property type="entry name" value="Ribonuclease H-like superfamily/Ribonuclease H"/>
    <property type="match status" value="1"/>
</dbReference>
<dbReference type="InterPro" id="IPR002156">
    <property type="entry name" value="RNaseH_domain"/>
</dbReference>
<dbReference type="SUPFAM" id="SSF53098">
    <property type="entry name" value="Ribonuclease H-like"/>
    <property type="match status" value="1"/>
</dbReference>
<sequence>CLAHGQQAMVLGFEFEEGQVSTVYDMKTVFDEIKGTWCLQRTPTSLKVDIPDVKEKSWRCVKEVCAGMGGTAQGLEAIGFMKVAALDSNPLMCETLQRNGTPGVILGDVLVAADRGALHQTPSPLRCMVASGFPCQPLSSQGDMKGQDDTRSQPFYGMLKAAWEQQCSALLLENVKGAMDATYIQEGIQKLAWSLGMDIVQTVLNLDKTWPCRRTRWWAIIKPMEYKLCGLIDLPEDPLLKTVGQLMPFWPQWDWEIEEHLQLTEYELEIMQDPRFGRDLRQIARDDVVPCFLHSYSTSLTGCPCGCRKTGFSHYRLVRDGVRGFYIVSMVTGRHRWLHPCEAALLCGLDPQMRLPDELRAGLCLVGRCASPLQSAWVGAHYLDAVQNTSGTPQKALILYKMWLLRRAHGMVPKKAPVPPRLIDGQDGSELLLQLGGPTKVANFLAAEHRLQGGGILWSLADLYGKLPQHYDITQGAVVGSLELQHRPKRQRKTFEMKSVLVTVVVKQLDGTKAQYSMDVMTGTFVFEVMRSVPGLHHLYYKGIFDDEGNEWRLDERIRQKVTFVQYHLHHEVCAWGQQSLGEKGLGNECIDRCAKRMLCEMNQAGKSNLLQVACWDGLDHQARPVILQFAEKARRILVVRTLAVSFHAEYSQQNPHTCGTVALMHLGHAIGYWQNRMLLEENEWHALLQIGNDGSIYGGGRLQGDDQLVLELRDILHHHGVPLEKTEERATLAIKKIGESALAKALSSRNPWAALKALGSQPKVNFLWVKPDELEKQIKFRAHSKYKAAVSEKKKDVGPFLREDKSITMDALAILTVAPVPPSSQGLMPVVNLRFPATYIPTKEIVLIEGSWVQLGDCSVIRKQETSVASVQSIDTKTFKVMVWRDEWHGAWKEFIVAPVRKLIVVVDLWNRGWYGAKGKRTSPEDAEQFQVFMRIPCICTDGLQNRSGQDGIYLEPRKDDGKGPADDFSVIWLPGAEKAEALHRLKVSDRGVALVRFGSRFGIRVLCRDAEVVHKEIYPDKPYQQVNVQSIYELRPVPHGVQTAGIRELLKQWGWKAKVLQPYKADQHGQGWLVGAETPPPMNVFQTSNGDVLVTMHKRQNLGKAEQVVLAPTKTKTFLKNTPSRSSRDMEKDKENILPWSGMDPWGGYNKFPDGLDQDSQMGRTSKMERLQSQVHEVVESSLKDATEQRFMKLETGITELREQNQKFETWFGEAGQSTAALRQDVNVLTSQVRENQQNINTLSGEIRSGFANLEAPGHSKIRMWILMLLSFFLRGVYADTSANYVGSEMRHEGGYISHVPEVAGIYRAADLKTGFSGKDHAAVISHSFTDQFLEFLRQRQLAVEAANQIAAEGDEDSDEDWEEEFYGDRTEGDVTVLHDRGGERQWRFYRPDPFQTGRSTTMQVHVQAHHTLEDVELQIVQHWADLRLPTARWRLLVIHETITSSVYLEEGHEAYMVEVNNDLQVGQAPIMFEYQYWDLAQNRFYGILEPRVHSRLMRGISLMFRDVRGHECRTRPCFSSLNGSPLEAFEEYTVHGGDYIVVSGISSARETVRIIGHWSPYAEARDVPLTLAFARIIGQNMRTDFVSAEKGQANAVLLQRNMVKVYHDLQRVMNVAQFRQGTLLMIAPADGYDPLEVHPVRMNEVQWGVRRSFEFPLLLEALVESDMLEHHWDGYFVEPHHTIFVLTLPVTLNPLDQVIMIRPPHDIVPEVAILAEFRVEGTPQEQDRYGHFEMVMAFVRSPSTKDALLRALHLDRDCNDYDCLVSHNERVLTVSVLKRLALYLNIFLAHCIIVLYVLDGLYFESRDASSGNDIQSEEEDAKGIDMVIAKKPHLPSRVVPLDDGSSNMKLVPKDVNCNAFLGLPCRFGPDPLPPVLGGPRYIVGDFNHDLDALRGWAVLRHAGWRDAQELAHEWWGQEFSMTYRNSSITDHVLLSPELVPLLTAVKCWNWFADHAGLGICVDIPIVRMQQRAWPLPAEVPWEAVRYEEWRQAAHILPDTQAFGPDHRVAQWARAYELSFDGYMDTSIGSLPSSCRGRCQRSEPILRVVDCPMVKPSRPGEVQVKTDFIGRAVLRWFQQLRRLQSMVHAKNADKNTPDAIEYRSSLWRAIRKAKGFDGTFERWWTMRPTQLAGLPYEFPSEPPTAACCSAIFEDFHINYRNFESWHARRRKQLITAQFQANTNKIFEVTRKEPRGGVNYLEKTTTTTILGSCADQSQVHVDIEHDVQLPATVQAHEHSIPICSQEGQVITLDGEWMFQEGTEVEIVEQAATPEKLHRQLVDFWKPRWWKDPLPTPDEWSRIINFAKAYLPPGQLDHVNISAETWSDINRRYGPRAARGPDGLSHYELRKMPSQFQSELVSILNQCEADTVWPEVWKTGFVHSLAKKEDAVRVNEYRPEVAEIWMLLQGLVERSVQDGEELMGFVTDIKKAFESLPRDPIFEIAHHLGLPAKTLHLWRHFLDTTERRFLVRGEVSDAVRSNHGFPEGCSLSCVAMSIAGITLHKYMNEFSRRCGTISYVDNLELLARALGALQQGVITMQTWTEMWKLELDQEKSYIWTSEAGTRKEAKMLGWNVVKSAKDLGAQLNYGRAKSVQAQTQRFLSLEAIWPKLRRCLAPLWQKQRLLRQALWPKAFYGISICTIGWAHIKSLRTEAMKALGFQMAGAAPGLRLGILCHEQCDPGFYQVWQVLTTFRRIAGKRPLFLQMWHDYMDRFDGSAKQGPFAKLLEVCNQLRWTIDVPKVADADGCWHSWLDLDEKVLYELVKDAWTWKIYMEIQKRKDFEGLQGIDRRVLLQAHRRVRPHALNLILRLQDGSFVEPSQHTKYDLSKDNDRAELRAVIAAVHYAIEVQKNAAIWTDSTFAAEGMVRLLQDGNDVPDGHCADDWVELQGLLCLCEVHLWIHHVPGHAKWVDQDTDFDNWAARWNDRADREANMAMKMHGDELLCFHRQLCGHHERELSELCALQELHLDVLEKPQQNLEEEEQIDRGEEGGYDLWVERGCPMSPLPFANLPHGEDDRFAPLLRSFGRVFVTNFLQMLKKWERDEAALVCKISFLELAVFVATEGKKWVPMPHPLQPGCWQDRDAFNFSEPNLGALVRLVKAFFLLLNGQLEDYLNYLVNCVFFM</sequence>
<dbReference type="InterPro" id="IPR036397">
    <property type="entry name" value="RNaseH_sf"/>
</dbReference>
<accession>A0A9P1BF85</accession>
<dbReference type="PROSITE" id="PS50878">
    <property type="entry name" value="RT_POL"/>
    <property type="match status" value="1"/>
</dbReference>
<feature type="non-terminal residue" evidence="5">
    <location>
        <position position="3126"/>
    </location>
</feature>
<dbReference type="Pfam" id="PF00075">
    <property type="entry name" value="RNase_H"/>
    <property type="match status" value="1"/>
</dbReference>
<dbReference type="GO" id="GO:0003676">
    <property type="term" value="F:nucleic acid binding"/>
    <property type="evidence" value="ECO:0007669"/>
    <property type="project" value="InterPro"/>
</dbReference>
<reference evidence="5" key="1">
    <citation type="submission" date="2022-10" db="EMBL/GenBank/DDBJ databases">
        <authorList>
            <person name="Chen Y."/>
            <person name="Dougan E. K."/>
            <person name="Chan C."/>
            <person name="Rhodes N."/>
            <person name="Thang M."/>
        </authorList>
    </citation>
    <scope>NUCLEOTIDE SEQUENCE</scope>
</reference>
<dbReference type="InterPro" id="IPR029063">
    <property type="entry name" value="SAM-dependent_MTases_sf"/>
</dbReference>
<dbReference type="EMBL" id="CAMXCT030000009">
    <property type="protein sequence ID" value="CAL4759711.1"/>
    <property type="molecule type" value="Genomic_DNA"/>
</dbReference>
<evidence type="ECO:0000259" key="3">
    <source>
        <dbReference type="PROSITE" id="PS50878"/>
    </source>
</evidence>
<dbReference type="Pfam" id="PF00145">
    <property type="entry name" value="DNA_methylase"/>
    <property type="match status" value="1"/>
</dbReference>
<comment type="caution">
    <text evidence="5">The sequence shown here is derived from an EMBL/GenBank/DDBJ whole genome shotgun (WGS) entry which is preliminary data.</text>
</comment>
<name>A0A9P1BF85_9DINO</name>
<evidence type="ECO:0000313" key="6">
    <source>
        <dbReference type="EMBL" id="CAL4759711.1"/>
    </source>
</evidence>
<dbReference type="GO" id="GO:0008168">
    <property type="term" value="F:methyltransferase activity"/>
    <property type="evidence" value="ECO:0007669"/>
    <property type="project" value="UniProtKB-KW"/>
</dbReference>
<organism evidence="5">
    <name type="scientific">Cladocopium goreaui</name>
    <dbReference type="NCBI Taxonomy" id="2562237"/>
    <lineage>
        <taxon>Eukaryota</taxon>
        <taxon>Sar</taxon>
        <taxon>Alveolata</taxon>
        <taxon>Dinophyceae</taxon>
        <taxon>Suessiales</taxon>
        <taxon>Symbiodiniaceae</taxon>
        <taxon>Cladocopium</taxon>
    </lineage>
</organism>
<reference evidence="6 7" key="2">
    <citation type="submission" date="2024-05" db="EMBL/GenBank/DDBJ databases">
        <authorList>
            <person name="Chen Y."/>
            <person name="Shah S."/>
            <person name="Dougan E. K."/>
            <person name="Thang M."/>
            <person name="Chan C."/>
        </authorList>
    </citation>
    <scope>NUCLEOTIDE SEQUENCE [LARGE SCALE GENOMIC DNA]</scope>
</reference>
<dbReference type="Proteomes" id="UP001152797">
    <property type="component" value="Unassembled WGS sequence"/>
</dbReference>
<proteinExistence type="predicted"/>
<feature type="domain" description="RNase H type-1" evidence="4">
    <location>
        <begin position="2805"/>
        <end position="2938"/>
    </location>
</feature>
<dbReference type="InterPro" id="IPR001525">
    <property type="entry name" value="C5_MeTfrase"/>
</dbReference>
<keyword evidence="7" id="KW-1185">Reference proteome</keyword>
<dbReference type="InterPro" id="IPR000477">
    <property type="entry name" value="RT_dom"/>
</dbReference>
<dbReference type="Gene3D" id="3.40.50.150">
    <property type="entry name" value="Vaccinia Virus protein VP39"/>
    <property type="match status" value="1"/>
</dbReference>
<evidence type="ECO:0000313" key="5">
    <source>
        <dbReference type="EMBL" id="CAI3972399.1"/>
    </source>
</evidence>
<gene>
    <name evidence="5" type="ORF">C1SCF055_LOCUS986</name>
</gene>
<evidence type="ECO:0008006" key="8">
    <source>
        <dbReference type="Google" id="ProtNLM"/>
    </source>
</evidence>
<evidence type="ECO:0000256" key="2">
    <source>
        <dbReference type="ARBA" id="ARBA00022679"/>
    </source>
</evidence>
<evidence type="ECO:0000256" key="1">
    <source>
        <dbReference type="ARBA" id="ARBA00022603"/>
    </source>
</evidence>
<dbReference type="Pfam" id="PF00078">
    <property type="entry name" value="RVT_1"/>
    <property type="match status" value="1"/>
</dbReference>
<evidence type="ECO:0000313" key="7">
    <source>
        <dbReference type="Proteomes" id="UP001152797"/>
    </source>
</evidence>
<dbReference type="OrthoDB" id="10070415at2759"/>
<dbReference type="SUPFAM" id="SSF56219">
    <property type="entry name" value="DNase I-like"/>
    <property type="match status" value="1"/>
</dbReference>
<dbReference type="PROSITE" id="PS50879">
    <property type="entry name" value="RNASE_H_1"/>
    <property type="match status" value="1"/>
</dbReference>
<dbReference type="GO" id="GO:0032259">
    <property type="term" value="P:methylation"/>
    <property type="evidence" value="ECO:0007669"/>
    <property type="project" value="UniProtKB-KW"/>
</dbReference>
<dbReference type="EMBL" id="CAMXCT010000009">
    <property type="protein sequence ID" value="CAI3972399.1"/>
    <property type="molecule type" value="Genomic_DNA"/>
</dbReference>
<dbReference type="SUPFAM" id="SSF53335">
    <property type="entry name" value="S-adenosyl-L-methionine-dependent methyltransferases"/>
    <property type="match status" value="1"/>
</dbReference>
<evidence type="ECO:0000259" key="4">
    <source>
        <dbReference type="PROSITE" id="PS50879"/>
    </source>
</evidence>
<keyword evidence="2" id="KW-0808">Transferase</keyword>
<protein>
    <recommendedName>
        <fullName evidence="8">DNA (cytosine-5-)-methyltransferase</fullName>
    </recommendedName>
</protein>
<dbReference type="InterPro" id="IPR012337">
    <property type="entry name" value="RNaseH-like_sf"/>
</dbReference>
<dbReference type="InterPro" id="IPR036691">
    <property type="entry name" value="Endo/exonu/phosph_ase_sf"/>
</dbReference>
<keyword evidence="1" id="KW-0489">Methyltransferase</keyword>
<feature type="non-terminal residue" evidence="5">
    <location>
        <position position="1"/>
    </location>
</feature>